<sequence>MITKATQAIAATALTLTIGALFAPAASAAPASPAPTTNALGSVAVCLNIPLGPVSVSFCV</sequence>
<reference evidence="2 3" key="1">
    <citation type="submission" date="2023-12" db="EMBL/GenBank/DDBJ databases">
        <title>novel species in genus Nocarida.</title>
        <authorList>
            <person name="Li Z."/>
        </authorList>
    </citation>
    <scope>NUCLEOTIDE SEQUENCE [LARGE SCALE GENOMIC DNA]</scope>
    <source>
        <strain evidence="2 3">CDC186</strain>
    </source>
</reference>
<dbReference type="EMBL" id="JAYKYQ010000009">
    <property type="protein sequence ID" value="MEB3512830.1"/>
    <property type="molecule type" value="Genomic_DNA"/>
</dbReference>
<keyword evidence="1" id="KW-0732">Signal</keyword>
<comment type="caution">
    <text evidence="2">The sequence shown here is derived from an EMBL/GenBank/DDBJ whole genome shotgun (WGS) entry which is preliminary data.</text>
</comment>
<gene>
    <name evidence="2" type="ORF">U3653_22600</name>
</gene>
<evidence type="ECO:0000313" key="2">
    <source>
        <dbReference type="EMBL" id="MEB3512830.1"/>
    </source>
</evidence>
<evidence type="ECO:0000313" key="3">
    <source>
        <dbReference type="Proteomes" id="UP001348098"/>
    </source>
</evidence>
<keyword evidence="3" id="KW-1185">Reference proteome</keyword>
<feature type="signal peptide" evidence="1">
    <location>
        <begin position="1"/>
        <end position="28"/>
    </location>
</feature>
<feature type="chain" id="PRO_5045767239" evidence="1">
    <location>
        <begin position="29"/>
        <end position="60"/>
    </location>
</feature>
<organism evidence="2 3">
    <name type="scientific">Nocardia implantans</name>
    <dbReference type="NCBI Taxonomy" id="3108168"/>
    <lineage>
        <taxon>Bacteria</taxon>
        <taxon>Bacillati</taxon>
        <taxon>Actinomycetota</taxon>
        <taxon>Actinomycetes</taxon>
        <taxon>Mycobacteriales</taxon>
        <taxon>Nocardiaceae</taxon>
        <taxon>Nocardia</taxon>
    </lineage>
</organism>
<protein>
    <submittedName>
        <fullName evidence="2">Uncharacterized protein</fullName>
    </submittedName>
</protein>
<evidence type="ECO:0000256" key="1">
    <source>
        <dbReference type="SAM" id="SignalP"/>
    </source>
</evidence>
<name>A0ABU6AZI2_9NOCA</name>
<proteinExistence type="predicted"/>
<dbReference type="RefSeq" id="WP_195081499.1">
    <property type="nucleotide sequence ID" value="NZ_JAYESH010000007.1"/>
</dbReference>
<accession>A0ABU6AZI2</accession>
<dbReference type="Proteomes" id="UP001348098">
    <property type="component" value="Unassembled WGS sequence"/>
</dbReference>